<accession>A0ACC2ITL5</accession>
<dbReference type="Proteomes" id="UP001153331">
    <property type="component" value="Unassembled WGS sequence"/>
</dbReference>
<evidence type="ECO:0000313" key="1">
    <source>
        <dbReference type="EMBL" id="KAJ8118478.1"/>
    </source>
</evidence>
<proteinExistence type="predicted"/>
<gene>
    <name evidence="1" type="ORF">OPT61_g563</name>
</gene>
<evidence type="ECO:0000313" key="2">
    <source>
        <dbReference type="Proteomes" id="UP001153331"/>
    </source>
</evidence>
<organism evidence="1 2">
    <name type="scientific">Boeremia exigua</name>
    <dbReference type="NCBI Taxonomy" id="749465"/>
    <lineage>
        <taxon>Eukaryota</taxon>
        <taxon>Fungi</taxon>
        <taxon>Dikarya</taxon>
        <taxon>Ascomycota</taxon>
        <taxon>Pezizomycotina</taxon>
        <taxon>Dothideomycetes</taxon>
        <taxon>Pleosporomycetidae</taxon>
        <taxon>Pleosporales</taxon>
        <taxon>Pleosporineae</taxon>
        <taxon>Didymellaceae</taxon>
        <taxon>Boeremia</taxon>
    </lineage>
</organism>
<name>A0ACC2ITL5_9PLEO</name>
<dbReference type="EMBL" id="JAPHNI010000018">
    <property type="protein sequence ID" value="KAJ8118478.1"/>
    <property type="molecule type" value="Genomic_DNA"/>
</dbReference>
<reference evidence="1" key="1">
    <citation type="submission" date="2022-11" db="EMBL/GenBank/DDBJ databases">
        <title>Genome Sequence of Boeremia exigua.</title>
        <authorList>
            <person name="Buettner E."/>
        </authorList>
    </citation>
    <scope>NUCLEOTIDE SEQUENCE</scope>
    <source>
        <strain evidence="1">CU02</strain>
    </source>
</reference>
<comment type="caution">
    <text evidence="1">The sequence shown here is derived from an EMBL/GenBank/DDBJ whole genome shotgun (WGS) entry which is preliminary data.</text>
</comment>
<keyword evidence="2" id="KW-1185">Reference proteome</keyword>
<protein>
    <submittedName>
        <fullName evidence="1">Uncharacterized protein</fullName>
    </submittedName>
</protein>
<sequence>MQQQTTRPVQTASNSTSQEELTDMKRKASDAIGFDDYFVGPRDLDHHSKWPIFLRLHGSIMPEIVLRLWFVGGWAIMITCLSKWVYDRFVGALSLSFRLSTAYERYNEGRRYWSQLALVSQQLARLIWVHAEERHNDPCLGKSDLLAKISCLNAIVAYAVALKHRLRFEPYAQYEDLQHAIAHLDTLAKAIAWVYILVLPFQLYKNLRWITIPATIFAAYIILGIALIGHEIKNPSGNDVNDLPLDAFCDQIREDVDLIMSKPTLSASDFIMSDANKIMHLLSRLGAISWAAKSLKEIREALKQKSRLRRDQTKELGAGVLTTAHNV</sequence>